<evidence type="ECO:0000313" key="8">
    <source>
        <dbReference type="EMBL" id="CCH76480.1"/>
    </source>
</evidence>
<feature type="transmembrane region" description="Helical" evidence="7">
    <location>
        <begin position="234"/>
        <end position="256"/>
    </location>
</feature>
<evidence type="ECO:0000256" key="1">
    <source>
        <dbReference type="ARBA" id="ARBA00004141"/>
    </source>
</evidence>
<organism evidence="8 9">
    <name type="scientific">Nostocoides japonicum T1-X7</name>
    <dbReference type="NCBI Taxonomy" id="1194083"/>
    <lineage>
        <taxon>Bacteria</taxon>
        <taxon>Bacillati</taxon>
        <taxon>Actinomycetota</taxon>
        <taxon>Actinomycetes</taxon>
        <taxon>Micrococcales</taxon>
        <taxon>Intrasporangiaceae</taxon>
        <taxon>Nostocoides</taxon>
    </lineage>
</organism>
<keyword evidence="5 7" id="KW-0472">Membrane</keyword>
<name>A0A077LX14_9MICO</name>
<dbReference type="STRING" id="1194083.BN12_130019"/>
<comment type="similarity">
    <text evidence="2">Belongs to the autoinducer-2 exporter (AI-2E) (TC 2.A.86) family.</text>
</comment>
<reference evidence="8 9" key="1">
    <citation type="journal article" date="2013" name="ISME J.">
        <title>A metabolic model for members of the genus Tetrasphaera involved in enhanced biological phosphorus removal.</title>
        <authorList>
            <person name="Kristiansen R."/>
            <person name="Nguyen H.T.T."/>
            <person name="Saunders A.M."/>
            <person name="Nielsen J.L."/>
            <person name="Wimmer R."/>
            <person name="Le V.Q."/>
            <person name="McIlroy S.J."/>
            <person name="Petrovski S."/>
            <person name="Seviour R.J."/>
            <person name="Calteau A."/>
            <person name="Nielsen K.L."/>
            <person name="Nielsen P.H."/>
        </authorList>
    </citation>
    <scope>NUCLEOTIDE SEQUENCE [LARGE SCALE GENOMIC DNA]</scope>
    <source>
        <strain evidence="8 9">T1-X7</strain>
    </source>
</reference>
<evidence type="ECO:0008006" key="10">
    <source>
        <dbReference type="Google" id="ProtNLM"/>
    </source>
</evidence>
<dbReference type="GO" id="GO:0016020">
    <property type="term" value="C:membrane"/>
    <property type="evidence" value="ECO:0007669"/>
    <property type="project" value="UniProtKB-SubCell"/>
</dbReference>
<keyword evidence="4 7" id="KW-1133">Transmembrane helix</keyword>
<feature type="transmembrane region" description="Helical" evidence="7">
    <location>
        <begin position="42"/>
        <end position="59"/>
    </location>
</feature>
<feature type="transmembrane region" description="Helical" evidence="7">
    <location>
        <begin position="150"/>
        <end position="172"/>
    </location>
</feature>
<dbReference type="GO" id="GO:0055085">
    <property type="term" value="P:transmembrane transport"/>
    <property type="evidence" value="ECO:0007669"/>
    <property type="project" value="TreeGrafter"/>
</dbReference>
<dbReference type="PANTHER" id="PTHR21716">
    <property type="entry name" value="TRANSMEMBRANE PROTEIN"/>
    <property type="match status" value="1"/>
</dbReference>
<dbReference type="AlphaFoldDB" id="A0A077LX14"/>
<keyword evidence="9" id="KW-1185">Reference proteome</keyword>
<evidence type="ECO:0000256" key="4">
    <source>
        <dbReference type="ARBA" id="ARBA00022989"/>
    </source>
</evidence>
<feature type="transmembrane region" description="Helical" evidence="7">
    <location>
        <begin position="206"/>
        <end position="228"/>
    </location>
</feature>
<dbReference type="EMBL" id="CAJB01000035">
    <property type="protein sequence ID" value="CCH76480.1"/>
    <property type="molecule type" value="Genomic_DNA"/>
</dbReference>
<proteinExistence type="inferred from homology"/>
<comment type="subcellular location">
    <subcellularLocation>
        <location evidence="1">Membrane</location>
        <topology evidence="1">Multi-pass membrane protein</topology>
    </subcellularLocation>
</comment>
<dbReference type="PANTHER" id="PTHR21716:SF64">
    <property type="entry name" value="AI-2 TRANSPORT PROTEIN TQSA"/>
    <property type="match status" value="1"/>
</dbReference>
<dbReference type="RefSeq" id="WP_162233027.1">
    <property type="nucleotide sequence ID" value="NZ_HF570958.1"/>
</dbReference>
<keyword evidence="3 7" id="KW-0812">Transmembrane</keyword>
<evidence type="ECO:0000256" key="5">
    <source>
        <dbReference type="ARBA" id="ARBA00023136"/>
    </source>
</evidence>
<dbReference type="Pfam" id="PF01594">
    <property type="entry name" value="AI-2E_transport"/>
    <property type="match status" value="1"/>
</dbReference>
<dbReference type="Proteomes" id="UP000035721">
    <property type="component" value="Unassembled WGS sequence"/>
</dbReference>
<comment type="caution">
    <text evidence="8">The sequence shown here is derived from an EMBL/GenBank/DDBJ whole genome shotgun (WGS) entry which is preliminary data.</text>
</comment>
<feature type="transmembrane region" description="Helical" evidence="7">
    <location>
        <begin position="268"/>
        <end position="289"/>
    </location>
</feature>
<feature type="transmembrane region" description="Helical" evidence="7">
    <location>
        <begin position="309"/>
        <end position="331"/>
    </location>
</feature>
<feature type="region of interest" description="Disordered" evidence="6">
    <location>
        <begin position="347"/>
        <end position="384"/>
    </location>
</feature>
<feature type="transmembrane region" description="Helical" evidence="7">
    <location>
        <begin position="71"/>
        <end position="97"/>
    </location>
</feature>
<evidence type="ECO:0000313" key="9">
    <source>
        <dbReference type="Proteomes" id="UP000035721"/>
    </source>
</evidence>
<evidence type="ECO:0000256" key="2">
    <source>
        <dbReference type="ARBA" id="ARBA00009773"/>
    </source>
</evidence>
<gene>
    <name evidence="8" type="ORF">BN12_130019</name>
</gene>
<evidence type="ECO:0000256" key="3">
    <source>
        <dbReference type="ARBA" id="ARBA00022692"/>
    </source>
</evidence>
<dbReference type="InterPro" id="IPR002549">
    <property type="entry name" value="AI-2E-like"/>
</dbReference>
<protein>
    <recommendedName>
        <fullName evidence="10">AI-2E family transporter</fullName>
    </recommendedName>
</protein>
<evidence type="ECO:0000256" key="7">
    <source>
        <dbReference type="SAM" id="Phobius"/>
    </source>
</evidence>
<feature type="compositionally biased region" description="Basic residues" evidence="6">
    <location>
        <begin position="358"/>
        <end position="368"/>
    </location>
</feature>
<accession>A0A077LX14</accession>
<sequence length="384" mass="40303">MTEPSPRDGGRIVPALPRESIIVVTFAAILGSALAVREFSGIVAPVLLALVLVIAVQPLRDAVVRRGLPAWAATLVQLVAVYAIVVGFWLSLVVVGARFAALLGSYEPQFEDFIDNLGEELEKLGVGADQVHSLLGSLDLGKLVGIATNLIGGVAGMLSSIFFIVILLFFAATDAGTFARRLTALPEGGTRMAQACGIFAQGTRSYLGVSTVFGLAVALVDVGMLYALDIRDPWLWGLLAFLTNYIPNVGFIIGLVPPSIIALLDHGVGDAVAVVAGYSIINFVLQTLVQPRVVGVAVGLSGSVSFLSLVVWTAILGGAGAILAVPLTIFVKAMLVDVNPDRQWVGGLLSGGDPAPRTRGRRDRRKKTRDSERASEPAEQEGSA</sequence>
<evidence type="ECO:0000256" key="6">
    <source>
        <dbReference type="SAM" id="MobiDB-lite"/>
    </source>
</evidence>